<protein>
    <recommendedName>
        <fullName evidence="3">Peptidase</fullName>
    </recommendedName>
</protein>
<dbReference type="Proteomes" id="UP000298246">
    <property type="component" value="Unassembled WGS sequence"/>
</dbReference>
<reference evidence="1 2" key="1">
    <citation type="submission" date="2017-03" db="EMBL/GenBank/DDBJ databases">
        <title>Isolation of Levoglucosan Utilizing Bacteria.</title>
        <authorList>
            <person name="Arya A.S."/>
        </authorList>
    </citation>
    <scope>NUCLEOTIDE SEQUENCE [LARGE SCALE GENOMIC DNA]</scope>
    <source>
        <strain evidence="1 2">MEC069</strain>
    </source>
</reference>
<keyword evidence="2" id="KW-1185">Reference proteome</keyword>
<proteinExistence type="predicted"/>
<dbReference type="AlphaFoldDB" id="A0A4Y8PSW1"/>
<accession>A0A4Y8PSW1</accession>
<dbReference type="EMBL" id="MYFO01000060">
    <property type="protein sequence ID" value="TFE83022.1"/>
    <property type="molecule type" value="Genomic_DNA"/>
</dbReference>
<evidence type="ECO:0000313" key="1">
    <source>
        <dbReference type="EMBL" id="TFE83022.1"/>
    </source>
</evidence>
<evidence type="ECO:0008006" key="3">
    <source>
        <dbReference type="Google" id="ProtNLM"/>
    </source>
</evidence>
<dbReference type="InterPro" id="IPR014903">
    <property type="entry name" value="DUF1796"/>
</dbReference>
<dbReference type="RefSeq" id="WP_134757544.1">
    <property type="nucleotide sequence ID" value="NZ_MYFO02000002.1"/>
</dbReference>
<comment type="caution">
    <text evidence="1">The sequence shown here is derived from an EMBL/GenBank/DDBJ whole genome shotgun (WGS) entry which is preliminary data.</text>
</comment>
<dbReference type="Pfam" id="PF08795">
    <property type="entry name" value="DUF1796"/>
    <property type="match status" value="1"/>
</dbReference>
<sequence length="211" mass="24658">MRIRELNGAYDGIFSIGFNCLPAIQLEKNGLRPFAGVIDWMYSDMTNVSRLFAHRFAGFMSRGNLAVVGFDYAQVNLLVEDRAYGITSTHDFPSSRNSLYALTSYPEFRDKMDRRIERCLERFDNGKRLLFVRTGGTYEQAVELERVLRQVVRHEFSLLLVNFSEVWNVVDIDWPLEHVCSVLLPKTNIWTDWDHLWSKLLRGIHYRQMIG</sequence>
<name>A0A4Y8PSW1_9BACL</name>
<evidence type="ECO:0000313" key="2">
    <source>
        <dbReference type="Proteomes" id="UP000298246"/>
    </source>
</evidence>
<organism evidence="1 2">
    <name type="scientific">Paenibacillus athensensis</name>
    <dbReference type="NCBI Taxonomy" id="1967502"/>
    <lineage>
        <taxon>Bacteria</taxon>
        <taxon>Bacillati</taxon>
        <taxon>Bacillota</taxon>
        <taxon>Bacilli</taxon>
        <taxon>Bacillales</taxon>
        <taxon>Paenibacillaceae</taxon>
        <taxon>Paenibacillus</taxon>
    </lineage>
</organism>
<dbReference type="OrthoDB" id="5326008at2"/>
<gene>
    <name evidence="1" type="ORF">B5M42_23990</name>
</gene>